<feature type="domain" description="HTH arsR-type" evidence="2">
    <location>
        <begin position="65"/>
        <end position="144"/>
    </location>
</feature>
<dbReference type="SUPFAM" id="SSF46785">
    <property type="entry name" value="Winged helix' DNA-binding domain"/>
    <property type="match status" value="1"/>
</dbReference>
<evidence type="ECO:0000313" key="3">
    <source>
        <dbReference type="EMBL" id="GAA0448525.1"/>
    </source>
</evidence>
<name>A0ABN0ZIF9_9ACTN</name>
<dbReference type="EMBL" id="BAAAHB010000005">
    <property type="protein sequence ID" value="GAA0448525.1"/>
    <property type="molecule type" value="Genomic_DNA"/>
</dbReference>
<proteinExistence type="predicted"/>
<reference evidence="3 4" key="1">
    <citation type="journal article" date="2019" name="Int. J. Syst. Evol. Microbiol.">
        <title>The Global Catalogue of Microorganisms (GCM) 10K type strain sequencing project: providing services to taxonomists for standard genome sequencing and annotation.</title>
        <authorList>
            <consortium name="The Broad Institute Genomics Platform"/>
            <consortium name="The Broad Institute Genome Sequencing Center for Infectious Disease"/>
            <person name="Wu L."/>
            <person name="Ma J."/>
        </authorList>
    </citation>
    <scope>NUCLEOTIDE SEQUENCE [LARGE SCALE GENOMIC DNA]</scope>
    <source>
        <strain evidence="3 4">JCM 10649</strain>
    </source>
</reference>
<accession>A0ABN0ZIF9</accession>
<comment type="caution">
    <text evidence="3">The sequence shown here is derived from an EMBL/GenBank/DDBJ whole genome shotgun (WGS) entry which is preliminary data.</text>
</comment>
<feature type="region of interest" description="Disordered" evidence="1">
    <location>
        <begin position="1"/>
        <end position="44"/>
    </location>
</feature>
<dbReference type="SMART" id="SM00418">
    <property type="entry name" value="HTH_ARSR"/>
    <property type="match status" value="1"/>
</dbReference>
<dbReference type="InterPro" id="IPR036390">
    <property type="entry name" value="WH_DNA-bd_sf"/>
</dbReference>
<gene>
    <name evidence="3" type="ORF">GCM10009544_09120</name>
</gene>
<dbReference type="PRINTS" id="PR00778">
    <property type="entry name" value="HTHARSR"/>
</dbReference>
<dbReference type="CDD" id="cd00090">
    <property type="entry name" value="HTH_ARSR"/>
    <property type="match status" value="1"/>
</dbReference>
<feature type="compositionally biased region" description="Polar residues" evidence="1">
    <location>
        <begin position="1"/>
        <end position="13"/>
    </location>
</feature>
<keyword evidence="4" id="KW-1185">Reference proteome</keyword>
<organism evidence="3 4">
    <name type="scientific">Streptomyces stramineus</name>
    <dbReference type="NCBI Taxonomy" id="173861"/>
    <lineage>
        <taxon>Bacteria</taxon>
        <taxon>Bacillati</taxon>
        <taxon>Actinomycetota</taxon>
        <taxon>Actinomycetes</taxon>
        <taxon>Kitasatosporales</taxon>
        <taxon>Streptomycetaceae</taxon>
        <taxon>Streptomyces</taxon>
    </lineage>
</organism>
<dbReference type="Gene3D" id="1.10.10.10">
    <property type="entry name" value="Winged helix-like DNA-binding domain superfamily/Winged helix DNA-binding domain"/>
    <property type="match status" value="1"/>
</dbReference>
<evidence type="ECO:0000256" key="1">
    <source>
        <dbReference type="SAM" id="MobiDB-lite"/>
    </source>
</evidence>
<dbReference type="InterPro" id="IPR036388">
    <property type="entry name" value="WH-like_DNA-bd_sf"/>
</dbReference>
<dbReference type="Proteomes" id="UP001499895">
    <property type="component" value="Unassembled WGS sequence"/>
</dbReference>
<sequence length="155" mass="16428">MNVSPESNTSSSPPGRPADEGRVPAGEYGAGPRHGEEPASGAGRVPSLRARNLSHVHPADVTLSDALTALADPVRRAIVKELAGGPDWARACGTFELPVTKATRSHHFAVLRQAGVIEQRDAGSRRLNRLRRPEFDAAFPGLLDLVLSEDSPRGA</sequence>
<evidence type="ECO:0000259" key="2">
    <source>
        <dbReference type="SMART" id="SM00418"/>
    </source>
</evidence>
<protein>
    <recommendedName>
        <fullName evidence="2">HTH arsR-type domain-containing protein</fullName>
    </recommendedName>
</protein>
<evidence type="ECO:0000313" key="4">
    <source>
        <dbReference type="Proteomes" id="UP001499895"/>
    </source>
</evidence>
<dbReference type="InterPro" id="IPR011991">
    <property type="entry name" value="ArsR-like_HTH"/>
</dbReference>
<dbReference type="InterPro" id="IPR001845">
    <property type="entry name" value="HTH_ArsR_DNA-bd_dom"/>
</dbReference>